<evidence type="ECO:0000313" key="2">
    <source>
        <dbReference type="Proteomes" id="UP000214720"/>
    </source>
</evidence>
<dbReference type="Proteomes" id="UP000214720">
    <property type="component" value="Unassembled WGS sequence"/>
</dbReference>
<comment type="caution">
    <text evidence="1">The sequence shown here is derived from an EMBL/GenBank/DDBJ whole genome shotgun (WGS) entry which is preliminary data.</text>
</comment>
<accession>A0A226WYR6</accession>
<dbReference type="AlphaFoldDB" id="A0A226WYR6"/>
<proteinExistence type="predicted"/>
<reference evidence="2" key="1">
    <citation type="submission" date="2017-01" db="EMBL/GenBank/DDBJ databases">
        <title>Genome Analysis of Deinococcus marmoris KOPRI26562.</title>
        <authorList>
            <person name="Kim J.H."/>
            <person name="Oh H.-M."/>
        </authorList>
    </citation>
    <scope>NUCLEOTIDE SEQUENCE [LARGE SCALE GENOMIC DNA]</scope>
    <source>
        <strain evidence="2">PAMC 26633</strain>
    </source>
</reference>
<organism evidence="1 2">
    <name type="scientific">Caballeronia sordidicola</name>
    <name type="common">Burkholderia sordidicola</name>
    <dbReference type="NCBI Taxonomy" id="196367"/>
    <lineage>
        <taxon>Bacteria</taxon>
        <taxon>Pseudomonadati</taxon>
        <taxon>Pseudomonadota</taxon>
        <taxon>Betaproteobacteria</taxon>
        <taxon>Burkholderiales</taxon>
        <taxon>Burkholderiaceae</taxon>
        <taxon>Caballeronia</taxon>
    </lineage>
</organism>
<dbReference type="EMBL" id="MTHB01000158">
    <property type="protein sequence ID" value="OXC75999.1"/>
    <property type="molecule type" value="Genomic_DNA"/>
</dbReference>
<protein>
    <submittedName>
        <fullName evidence="1">Uncharacterized protein</fullName>
    </submittedName>
</protein>
<gene>
    <name evidence="1" type="ORF">BSU04_24105</name>
</gene>
<name>A0A226WYR6_CABSO</name>
<evidence type="ECO:0000313" key="1">
    <source>
        <dbReference type="EMBL" id="OXC75999.1"/>
    </source>
</evidence>
<sequence length="62" mass="7165">MLVADHEGRRHVQIKVVTGLNQHPWLRLPAVAREPVLSESKLRVMRTEVDPIYPRIPLFELG</sequence>